<protein>
    <recommendedName>
        <fullName evidence="6">FYVE-type domain-containing protein</fullName>
    </recommendedName>
</protein>
<dbReference type="Proteomes" id="UP001175261">
    <property type="component" value="Unassembled WGS sequence"/>
</dbReference>
<dbReference type="SMART" id="SM00064">
    <property type="entry name" value="FYVE"/>
    <property type="match status" value="1"/>
</dbReference>
<keyword evidence="8" id="KW-1185">Reference proteome</keyword>
<dbReference type="EMBL" id="JAPDFR010000002">
    <property type="protein sequence ID" value="KAK0389417.1"/>
    <property type="molecule type" value="Genomic_DNA"/>
</dbReference>
<sequence>MATDLIMPTLPGEQEQSRHFLPLQRPQHNRSHSYQIPQSNQISPLSTSTSTGSDGSTPSSPKSGRKHMYMPAVLRSNHEFSPHPKLAKSRTFGQEQDARTKHHQRNQSGNTFGNFPGFGVLSPRSRRPSKVGQELCDGWDLKLFPQVTAQPTRQHWKPDPESSVCDDPTCKRNFSYFTRRHHCRRCGNIFCDWHSSYVVPLDQDANFNPRATPSRTCHHCFDQFKAWHSRNNSQSSSAASSEAAGVDASGSTTPTAAVTAGGKKRAPSNAEVAASVPRDWNWSTF</sequence>
<dbReference type="PANTHER" id="PTHR39490">
    <property type="entry name" value="ARRESTIN DOMAIN-CONTAINING PROTEIN D"/>
    <property type="match status" value="1"/>
</dbReference>
<evidence type="ECO:0000256" key="5">
    <source>
        <dbReference type="SAM" id="MobiDB-lite"/>
    </source>
</evidence>
<evidence type="ECO:0000313" key="8">
    <source>
        <dbReference type="Proteomes" id="UP001175261"/>
    </source>
</evidence>
<evidence type="ECO:0000313" key="7">
    <source>
        <dbReference type="EMBL" id="KAK0389417.1"/>
    </source>
</evidence>
<feature type="region of interest" description="Disordered" evidence="5">
    <location>
        <begin position="79"/>
        <end position="129"/>
    </location>
</feature>
<name>A0AA39L9U4_SARSR</name>
<accession>A0AA39L9U4</accession>
<dbReference type="Gene3D" id="3.30.40.10">
    <property type="entry name" value="Zinc/RING finger domain, C3HC4 (zinc finger)"/>
    <property type="match status" value="1"/>
</dbReference>
<dbReference type="PANTHER" id="PTHR39490:SF8">
    <property type="entry name" value="ZINC FINGER FYVE DOMAIN-CONTAINING PROTEIN 21"/>
    <property type="match status" value="1"/>
</dbReference>
<dbReference type="SUPFAM" id="SSF57903">
    <property type="entry name" value="FYVE/PHD zinc finger"/>
    <property type="match status" value="1"/>
</dbReference>
<proteinExistence type="predicted"/>
<keyword evidence="3" id="KW-0862">Zinc</keyword>
<keyword evidence="2 4" id="KW-0863">Zinc-finger</keyword>
<feature type="compositionally biased region" description="Low complexity" evidence="5">
    <location>
        <begin position="43"/>
        <end position="62"/>
    </location>
</feature>
<dbReference type="CDD" id="cd15760">
    <property type="entry name" value="FYVE_scVPS27p_like"/>
    <property type="match status" value="1"/>
</dbReference>
<dbReference type="AlphaFoldDB" id="A0AA39L9U4"/>
<dbReference type="InterPro" id="IPR000306">
    <property type="entry name" value="Znf_FYVE"/>
</dbReference>
<feature type="compositionally biased region" description="Polar residues" evidence="5">
    <location>
        <begin position="32"/>
        <end position="42"/>
    </location>
</feature>
<dbReference type="InterPro" id="IPR013083">
    <property type="entry name" value="Znf_RING/FYVE/PHD"/>
</dbReference>
<dbReference type="PROSITE" id="PS50178">
    <property type="entry name" value="ZF_FYVE"/>
    <property type="match status" value="1"/>
</dbReference>
<keyword evidence="1" id="KW-0479">Metal-binding</keyword>
<feature type="domain" description="FYVE-type" evidence="6">
    <location>
        <begin position="170"/>
        <end position="225"/>
    </location>
</feature>
<feature type="compositionally biased region" description="Low complexity" evidence="5">
    <location>
        <begin position="232"/>
        <end position="251"/>
    </location>
</feature>
<gene>
    <name evidence="7" type="ORF">NLU13_2992</name>
</gene>
<feature type="region of interest" description="Disordered" evidence="5">
    <location>
        <begin position="1"/>
        <end position="66"/>
    </location>
</feature>
<dbReference type="InterPro" id="IPR052113">
    <property type="entry name" value="FYVE-type_Zinc_Finger"/>
</dbReference>
<evidence type="ECO:0000256" key="3">
    <source>
        <dbReference type="ARBA" id="ARBA00022833"/>
    </source>
</evidence>
<dbReference type="InterPro" id="IPR017455">
    <property type="entry name" value="Znf_FYVE-rel"/>
</dbReference>
<dbReference type="Pfam" id="PF01363">
    <property type="entry name" value="FYVE"/>
    <property type="match status" value="1"/>
</dbReference>
<reference evidence="7" key="1">
    <citation type="submission" date="2022-10" db="EMBL/GenBank/DDBJ databases">
        <title>Determination and structural analysis of whole genome sequence of Sarocladium strictum F4-1.</title>
        <authorList>
            <person name="Hu L."/>
            <person name="Jiang Y."/>
        </authorList>
    </citation>
    <scope>NUCLEOTIDE SEQUENCE</scope>
    <source>
        <strain evidence="7">F4-1</strain>
    </source>
</reference>
<evidence type="ECO:0000256" key="4">
    <source>
        <dbReference type="PROSITE-ProRule" id="PRU00091"/>
    </source>
</evidence>
<dbReference type="GO" id="GO:0008270">
    <property type="term" value="F:zinc ion binding"/>
    <property type="evidence" value="ECO:0007669"/>
    <property type="project" value="UniProtKB-KW"/>
</dbReference>
<evidence type="ECO:0000256" key="2">
    <source>
        <dbReference type="ARBA" id="ARBA00022771"/>
    </source>
</evidence>
<organism evidence="7 8">
    <name type="scientific">Sarocladium strictum</name>
    <name type="common">Black bundle disease fungus</name>
    <name type="synonym">Acremonium strictum</name>
    <dbReference type="NCBI Taxonomy" id="5046"/>
    <lineage>
        <taxon>Eukaryota</taxon>
        <taxon>Fungi</taxon>
        <taxon>Dikarya</taxon>
        <taxon>Ascomycota</taxon>
        <taxon>Pezizomycotina</taxon>
        <taxon>Sordariomycetes</taxon>
        <taxon>Hypocreomycetidae</taxon>
        <taxon>Hypocreales</taxon>
        <taxon>Sarocladiaceae</taxon>
        <taxon>Sarocladium</taxon>
    </lineage>
</organism>
<evidence type="ECO:0000259" key="6">
    <source>
        <dbReference type="PROSITE" id="PS50178"/>
    </source>
</evidence>
<dbReference type="InterPro" id="IPR011011">
    <property type="entry name" value="Znf_FYVE_PHD"/>
</dbReference>
<evidence type="ECO:0000256" key="1">
    <source>
        <dbReference type="ARBA" id="ARBA00022723"/>
    </source>
</evidence>
<feature type="region of interest" description="Disordered" evidence="5">
    <location>
        <begin position="232"/>
        <end position="285"/>
    </location>
</feature>
<comment type="caution">
    <text evidence="7">The sequence shown here is derived from an EMBL/GenBank/DDBJ whole genome shotgun (WGS) entry which is preliminary data.</text>
</comment>